<dbReference type="InterPro" id="IPR000064">
    <property type="entry name" value="NLP_P60_dom"/>
</dbReference>
<dbReference type="Proteomes" id="UP000628448">
    <property type="component" value="Unassembled WGS sequence"/>
</dbReference>
<dbReference type="SUPFAM" id="SSF54001">
    <property type="entry name" value="Cysteine proteinases"/>
    <property type="match status" value="1"/>
</dbReference>
<sequence>MKRVHLLYLLCAMACVTSCKSFKATTTGPSSTAPRPRQTSNSAVFIDDISVTPGENRTSVTTSEPKKPVFNNRVVSASNVDIESVQGVQIRYATMLDVPVEALTNVPLLQDLDYWWGTRYCMGGSTQNCIDCSAFTQTVIKDVYAVQLPRTAEEQYNASTPIDYVDLREGDLVFFQTYGRTISHVGVYIANNKFAHASTSGGVMISDLNEEYWKKRYRAAGRVTK</sequence>
<feature type="domain" description="NlpC/P60" evidence="7">
    <location>
        <begin position="102"/>
        <end position="224"/>
    </location>
</feature>
<dbReference type="PANTHER" id="PTHR47360">
    <property type="entry name" value="MUREIN DD-ENDOPEPTIDASE MEPS/MUREIN LD-CARBOXYPEPTIDASE"/>
    <property type="match status" value="1"/>
</dbReference>
<evidence type="ECO:0000256" key="4">
    <source>
        <dbReference type="ARBA" id="ARBA00022801"/>
    </source>
</evidence>
<evidence type="ECO:0000313" key="9">
    <source>
        <dbReference type="Proteomes" id="UP000628448"/>
    </source>
</evidence>
<proteinExistence type="inferred from homology"/>
<name>A0A931DZP0_9BACT</name>
<evidence type="ECO:0000256" key="1">
    <source>
        <dbReference type="ARBA" id="ARBA00007074"/>
    </source>
</evidence>
<keyword evidence="4" id="KW-0378">Hydrolase</keyword>
<evidence type="ECO:0000256" key="5">
    <source>
        <dbReference type="ARBA" id="ARBA00022807"/>
    </source>
</evidence>
<evidence type="ECO:0000259" key="7">
    <source>
        <dbReference type="PROSITE" id="PS51935"/>
    </source>
</evidence>
<evidence type="ECO:0000256" key="6">
    <source>
        <dbReference type="SAM" id="SignalP"/>
    </source>
</evidence>
<dbReference type="GO" id="GO:0006508">
    <property type="term" value="P:proteolysis"/>
    <property type="evidence" value="ECO:0007669"/>
    <property type="project" value="UniProtKB-KW"/>
</dbReference>
<keyword evidence="5" id="KW-0788">Thiol protease</keyword>
<keyword evidence="2" id="KW-0645">Protease</keyword>
<organism evidence="8 9">
    <name type="scientific">Panacibacter microcysteis</name>
    <dbReference type="NCBI Taxonomy" id="2793269"/>
    <lineage>
        <taxon>Bacteria</taxon>
        <taxon>Pseudomonadati</taxon>
        <taxon>Bacteroidota</taxon>
        <taxon>Chitinophagia</taxon>
        <taxon>Chitinophagales</taxon>
        <taxon>Chitinophagaceae</taxon>
        <taxon>Panacibacter</taxon>
    </lineage>
</organism>
<dbReference type="Pfam" id="PF00877">
    <property type="entry name" value="NLPC_P60"/>
    <property type="match status" value="1"/>
</dbReference>
<evidence type="ECO:0000313" key="8">
    <source>
        <dbReference type="EMBL" id="MBG9374745.1"/>
    </source>
</evidence>
<comment type="caution">
    <text evidence="8">The sequence shown here is derived from an EMBL/GenBank/DDBJ whole genome shotgun (WGS) entry which is preliminary data.</text>
</comment>
<dbReference type="PANTHER" id="PTHR47360:SF1">
    <property type="entry name" value="ENDOPEPTIDASE NLPC-RELATED"/>
    <property type="match status" value="1"/>
</dbReference>
<keyword evidence="3 6" id="KW-0732">Signal</keyword>
<dbReference type="Gene3D" id="3.90.1720.10">
    <property type="entry name" value="endopeptidase domain like (from Nostoc punctiforme)"/>
    <property type="match status" value="1"/>
</dbReference>
<gene>
    <name evidence="8" type="ORF">I5907_00735</name>
</gene>
<keyword evidence="9" id="KW-1185">Reference proteome</keyword>
<dbReference type="EMBL" id="JADWYR010000001">
    <property type="protein sequence ID" value="MBG9374745.1"/>
    <property type="molecule type" value="Genomic_DNA"/>
</dbReference>
<feature type="signal peptide" evidence="6">
    <location>
        <begin position="1"/>
        <end position="23"/>
    </location>
</feature>
<dbReference type="InterPro" id="IPR052062">
    <property type="entry name" value="Murein_DD/LD_carboxypeptidase"/>
</dbReference>
<protein>
    <submittedName>
        <fullName evidence="8">C40 family peptidase</fullName>
    </submittedName>
</protein>
<evidence type="ECO:0000256" key="2">
    <source>
        <dbReference type="ARBA" id="ARBA00022670"/>
    </source>
</evidence>
<feature type="chain" id="PRO_5036782620" evidence="6">
    <location>
        <begin position="24"/>
        <end position="225"/>
    </location>
</feature>
<dbReference type="InterPro" id="IPR038765">
    <property type="entry name" value="Papain-like_cys_pep_sf"/>
</dbReference>
<accession>A0A931DZP0</accession>
<dbReference type="RefSeq" id="WP_196988839.1">
    <property type="nucleotide sequence ID" value="NZ_JADWYR010000001.1"/>
</dbReference>
<dbReference type="PROSITE" id="PS51935">
    <property type="entry name" value="NLPC_P60"/>
    <property type="match status" value="1"/>
</dbReference>
<dbReference type="AlphaFoldDB" id="A0A931DZP0"/>
<evidence type="ECO:0000256" key="3">
    <source>
        <dbReference type="ARBA" id="ARBA00022729"/>
    </source>
</evidence>
<dbReference type="GO" id="GO:0008234">
    <property type="term" value="F:cysteine-type peptidase activity"/>
    <property type="evidence" value="ECO:0007669"/>
    <property type="project" value="UniProtKB-KW"/>
</dbReference>
<reference evidence="8" key="1">
    <citation type="submission" date="2020-11" db="EMBL/GenBank/DDBJ databases">
        <title>Bacterial whole genome sequence for Panacibacter sp. DH6.</title>
        <authorList>
            <person name="Le V."/>
            <person name="Ko S."/>
            <person name="Ahn C.-Y."/>
            <person name="Oh H.-M."/>
        </authorList>
    </citation>
    <scope>NUCLEOTIDE SEQUENCE</scope>
    <source>
        <strain evidence="8">DH6</strain>
    </source>
</reference>
<comment type="similarity">
    <text evidence="1">Belongs to the peptidase C40 family.</text>
</comment>